<dbReference type="GeneID" id="36526421"/>
<dbReference type="PANTHER" id="PTHR12644">
    <property type="entry name" value="ARP2/3 COMPLEX 16 KD SUBUNIT P16-ARC"/>
    <property type="match status" value="1"/>
</dbReference>
<comment type="function">
    <text evidence="5">Functions as component of the Arp2/3 complex which is involved in regulation of actin polymerization and together with an activating nucleation-promoting factor (NPF) mediates the formation of branched actin networks. Arp2/3 complex plays a critical role in the control of cell morphogenesis via the modulation of cell polarity development.</text>
</comment>
<dbReference type="Gene3D" id="1.25.40.190">
    <property type="entry name" value="Actin-related protein 2/3 complex subunit 5"/>
    <property type="match status" value="1"/>
</dbReference>
<dbReference type="PIRSF" id="PIRSF039096">
    <property type="entry name" value="p16-ARC"/>
    <property type="match status" value="1"/>
</dbReference>
<gene>
    <name evidence="7" type="ORF">BDW47DRAFT_53456</name>
</gene>
<dbReference type="GO" id="GO:0005885">
    <property type="term" value="C:Arp2/3 protein complex"/>
    <property type="evidence" value="ECO:0007669"/>
    <property type="project" value="InterPro"/>
</dbReference>
<protein>
    <recommendedName>
        <fullName evidence="5">Actin-related protein 2/3 complex subunit 5</fullName>
    </recommendedName>
</protein>
<evidence type="ECO:0000256" key="2">
    <source>
        <dbReference type="ARBA" id="ARBA00006084"/>
    </source>
</evidence>
<organism evidence="7 8">
    <name type="scientific">Aspergillus candidus</name>
    <dbReference type="NCBI Taxonomy" id="41067"/>
    <lineage>
        <taxon>Eukaryota</taxon>
        <taxon>Fungi</taxon>
        <taxon>Dikarya</taxon>
        <taxon>Ascomycota</taxon>
        <taxon>Pezizomycotina</taxon>
        <taxon>Eurotiomycetes</taxon>
        <taxon>Eurotiomycetidae</taxon>
        <taxon>Eurotiales</taxon>
        <taxon>Aspergillaceae</taxon>
        <taxon>Aspergillus</taxon>
        <taxon>Aspergillus subgen. Circumdati</taxon>
    </lineage>
</organism>
<reference evidence="7 8" key="1">
    <citation type="submission" date="2017-12" db="EMBL/GenBank/DDBJ databases">
        <authorList>
            <consortium name="DOE Joint Genome Institute"/>
            <person name="Haridas S."/>
            <person name="Kjaerbolling I."/>
            <person name="Vesth T.C."/>
            <person name="Frisvad J.C."/>
            <person name="Nybo J.L."/>
            <person name="Theobald S."/>
            <person name="Kuo A."/>
            <person name="Bowyer P."/>
            <person name="Matsuda Y."/>
            <person name="Mondo S."/>
            <person name="Lyhne E.K."/>
            <person name="Kogle M.E."/>
            <person name="Clum A."/>
            <person name="Lipzen A."/>
            <person name="Salamov A."/>
            <person name="Ngan C.Y."/>
            <person name="Daum C."/>
            <person name="Chiniquy J."/>
            <person name="Barry K."/>
            <person name="LaButti K."/>
            <person name="Simmons B.A."/>
            <person name="Magnuson J.K."/>
            <person name="Mortensen U.H."/>
            <person name="Larsen T.O."/>
            <person name="Grigoriev I.V."/>
            <person name="Baker S.E."/>
            <person name="Andersen M.R."/>
            <person name="Nordberg H.P."/>
            <person name="Cantor M.N."/>
            <person name="Hua S.X."/>
        </authorList>
    </citation>
    <scope>NUCLEOTIDE SEQUENCE [LARGE SCALE GENOMIC DNA]</scope>
    <source>
        <strain evidence="7 8">CBS 102.13</strain>
    </source>
</reference>
<evidence type="ECO:0000313" key="7">
    <source>
        <dbReference type="EMBL" id="PLB36161.1"/>
    </source>
</evidence>
<proteinExistence type="inferred from homology"/>
<feature type="region of interest" description="Disordered" evidence="6">
    <location>
        <begin position="126"/>
        <end position="147"/>
    </location>
</feature>
<accession>A0A2I2F6C2</accession>
<keyword evidence="4 5" id="KW-0206">Cytoskeleton</keyword>
<dbReference type="InterPro" id="IPR006789">
    <property type="entry name" value="ARPC5"/>
</dbReference>
<comment type="subcellular location">
    <subcellularLocation>
        <location evidence="1">Cytoplasm</location>
        <location evidence="1">Cytoskeleton</location>
    </subcellularLocation>
</comment>
<dbReference type="OrthoDB" id="429520at2759"/>
<feature type="compositionally biased region" description="Polar residues" evidence="6">
    <location>
        <begin position="129"/>
        <end position="147"/>
    </location>
</feature>
<evidence type="ECO:0000256" key="3">
    <source>
        <dbReference type="ARBA" id="ARBA00022490"/>
    </source>
</evidence>
<keyword evidence="8" id="KW-1185">Reference proteome</keyword>
<dbReference type="STRING" id="41067.A0A2I2F6C2"/>
<dbReference type="EMBL" id="KZ559154">
    <property type="protein sequence ID" value="PLB36161.1"/>
    <property type="molecule type" value="Genomic_DNA"/>
</dbReference>
<dbReference type="AlphaFoldDB" id="A0A2I2F6C2"/>
<evidence type="ECO:0000256" key="6">
    <source>
        <dbReference type="SAM" id="MobiDB-lite"/>
    </source>
</evidence>
<dbReference type="Proteomes" id="UP000234585">
    <property type="component" value="Unassembled WGS sequence"/>
</dbReference>
<name>A0A2I2F6C2_ASPCN</name>
<comment type="similarity">
    <text evidence="2 5">Belongs to the ARPC5 family.</text>
</comment>
<evidence type="ECO:0000256" key="4">
    <source>
        <dbReference type="ARBA" id="ARBA00023212"/>
    </source>
</evidence>
<evidence type="ECO:0000313" key="8">
    <source>
        <dbReference type="Proteomes" id="UP000234585"/>
    </source>
</evidence>
<sequence>MAQINYRTINVDAFDPDSSVNFPMDSLLPATLPAPSNASEAANVATQVRQVLRSGDAEGALRYVLDTAPLAGDDRAKEVHMATVVDVLQGIRQGEMTRVLDAVCTGEGGSERADCLMKYLYKGMGGSQAPGSGTQTPKTPGSPQVSGGFSQIQARNFGEGGSAQQMSVLLSWHEKLVEVAGMGTVMRVMTDRRTV</sequence>
<dbReference type="RefSeq" id="XP_024670173.1">
    <property type="nucleotide sequence ID" value="XM_024819261.1"/>
</dbReference>
<evidence type="ECO:0000256" key="1">
    <source>
        <dbReference type="ARBA" id="ARBA00004245"/>
    </source>
</evidence>
<dbReference type="SUPFAM" id="SSF69103">
    <property type="entry name" value="Arp2/3 complex 16 kDa subunit ARPC5"/>
    <property type="match status" value="1"/>
</dbReference>
<evidence type="ECO:0000256" key="5">
    <source>
        <dbReference type="RuleBase" id="RU004301"/>
    </source>
</evidence>
<keyword evidence="3" id="KW-0963">Cytoplasm</keyword>
<dbReference type="GO" id="GO:0034314">
    <property type="term" value="P:Arp2/3 complex-mediated actin nucleation"/>
    <property type="evidence" value="ECO:0007669"/>
    <property type="project" value="InterPro"/>
</dbReference>
<dbReference type="Pfam" id="PF04699">
    <property type="entry name" value="P16-Arc"/>
    <property type="match status" value="1"/>
</dbReference>
<dbReference type="GO" id="GO:0030833">
    <property type="term" value="P:regulation of actin filament polymerization"/>
    <property type="evidence" value="ECO:0007669"/>
    <property type="project" value="InterPro"/>
</dbReference>
<dbReference type="InterPro" id="IPR036743">
    <property type="entry name" value="ARPC5_sf"/>
</dbReference>